<protein>
    <recommendedName>
        <fullName evidence="1">Thoeris anti-defense 2-like domain-containing protein</fullName>
    </recommendedName>
</protein>
<evidence type="ECO:0000313" key="3">
    <source>
        <dbReference type="Proteomes" id="UP000028483"/>
    </source>
</evidence>
<feature type="domain" description="Thoeris anti-defense 2-like" evidence="1">
    <location>
        <begin position="32"/>
        <end position="94"/>
    </location>
</feature>
<proteinExistence type="predicted"/>
<organism evidence="2 3">
    <name type="scientific">Xenorhabdus bovienii str. oregonense</name>
    <dbReference type="NCBI Taxonomy" id="1398202"/>
    <lineage>
        <taxon>Bacteria</taxon>
        <taxon>Pseudomonadati</taxon>
        <taxon>Pseudomonadota</taxon>
        <taxon>Gammaproteobacteria</taxon>
        <taxon>Enterobacterales</taxon>
        <taxon>Morganellaceae</taxon>
        <taxon>Xenorhabdus</taxon>
    </lineage>
</organism>
<dbReference type="RefSeq" id="WP_038255930.1">
    <property type="nucleotide sequence ID" value="NZ_CAWLUU010000163.1"/>
</dbReference>
<dbReference type="AlphaFoldDB" id="A0A077NT91"/>
<dbReference type="InterPro" id="IPR021361">
    <property type="entry name" value="Tad2-like_dom"/>
</dbReference>
<evidence type="ECO:0000259" key="1">
    <source>
        <dbReference type="Pfam" id="PF11195"/>
    </source>
</evidence>
<accession>A0A077NT91</accession>
<evidence type="ECO:0000313" key="2">
    <source>
        <dbReference type="EMBL" id="CDH05377.1"/>
    </source>
</evidence>
<dbReference type="Pfam" id="PF11195">
    <property type="entry name" value="Tad2-like"/>
    <property type="match status" value="1"/>
</dbReference>
<comment type="caution">
    <text evidence="2">The sequence shown here is derived from an EMBL/GenBank/DDBJ whole genome shotgun (WGS) entry which is preliminary data.</text>
</comment>
<dbReference type="HOGENOM" id="CLU_093188_0_0_6"/>
<reference evidence="2" key="1">
    <citation type="submission" date="2013-07" db="EMBL/GenBank/DDBJ databases">
        <title>Sub-species coevolution in mutualistic symbiosis.</title>
        <authorList>
            <person name="Murfin K."/>
            <person name="Klassen J."/>
            <person name="Lee M."/>
            <person name="Forst S."/>
            <person name="Stock P."/>
            <person name="Goodrich-Blair H."/>
        </authorList>
    </citation>
    <scope>NUCLEOTIDE SEQUENCE [LARGE SCALE GENOMIC DNA]</scope>
    <source>
        <strain evidence="2">Oregonense</strain>
    </source>
</reference>
<sequence>MKTYLENADIKCPFDPDQYKVKVNDVVAPVGSYPWAMIQVYLGKKVYRSNWNFPVEYIRLAGVPDSDPYIEKYTPNNPTHWQPTQEDMMACDWEQMDCMLSFDLASGSSVARNPSKPNEPLAWGYIINTDWDNHFGTLNIEPNNKVDIVKVWAFIWNPVIFYFNFDVETKPDAESRQKVIYAINLKMQELKSGNYQSAG</sequence>
<gene>
    <name evidence="2" type="ORF">XBO1_1890001</name>
</gene>
<dbReference type="EMBL" id="CBSX010000100">
    <property type="protein sequence ID" value="CDH05377.1"/>
    <property type="molecule type" value="Genomic_DNA"/>
</dbReference>
<name>A0A077NT91_XENBV</name>
<dbReference type="Proteomes" id="UP000028483">
    <property type="component" value="Unassembled WGS sequence"/>
</dbReference>